<dbReference type="RefSeq" id="XP_012333997.1">
    <property type="nucleotide sequence ID" value="XM_012478574.1"/>
</dbReference>
<feature type="chain" id="PRO_5002344269" description="Rh5 coiled-coil domain-containing protein" evidence="2">
    <location>
        <begin position="24"/>
        <end position="1809"/>
    </location>
</feature>
<keyword evidence="2" id="KW-0732">Signal</keyword>
<feature type="coiled-coil region" evidence="1">
    <location>
        <begin position="567"/>
        <end position="645"/>
    </location>
</feature>
<dbReference type="Proteomes" id="UP000054561">
    <property type="component" value="Unassembled WGS sequence"/>
</dbReference>
<keyword evidence="1" id="KW-0175">Coiled coil</keyword>
<evidence type="ECO:0008006" key="5">
    <source>
        <dbReference type="Google" id="ProtNLM"/>
    </source>
</evidence>
<evidence type="ECO:0000313" key="4">
    <source>
        <dbReference type="Proteomes" id="UP000054561"/>
    </source>
</evidence>
<dbReference type="EMBL" id="KQ001651">
    <property type="protein sequence ID" value="KJP89487.1"/>
    <property type="molecule type" value="Genomic_DNA"/>
</dbReference>
<evidence type="ECO:0000256" key="2">
    <source>
        <dbReference type="SAM" id="SignalP"/>
    </source>
</evidence>
<dbReference type="OMA" id="IRECEDI"/>
<feature type="coiled-coil region" evidence="1">
    <location>
        <begin position="1151"/>
        <end position="1178"/>
    </location>
</feature>
<protein>
    <recommendedName>
        <fullName evidence="5">Rh5 coiled-coil domain-containing protein</fullName>
    </recommendedName>
</protein>
<keyword evidence="4" id="KW-1185">Reference proteome</keyword>
<gene>
    <name evidence="3" type="ORF">AK88_00930</name>
</gene>
<sequence length="1809" mass="212587">MKKPIYWTTFFGLWLASLDLSRGKNTLHNIKEHYKESTFVSFDPNLNRNKTFNHKGVRKKTFKSLERDSAQEFDKAISKSRGESSTGIVESSSSSFVTLGSASLKNELSGNDEGVVLLRTEDGLSETEKDSGILQKSERFDVKNEKLTSNYKPVLEDYVNELIESDPYFSMEIDYVNLQSLKEITHLIPEGKEYHKFYNEEMDKKITQYTNILEDLIKKYIEAKYEVIRMSALVKIRKKDGTEMKDEVENVKKLELAKEKYEKYMQVYNKDIKPIVQDVKNKVYEQLKQSSCTHTCHAYLSNYERVLNKYIHSIEHTTDESLVTVAKSINDYNSLDIVLEYAERENIDIKENVYLLKLLGEEVTDLNSVYVINRSLISDANKVLQDIKENGILFHTKEDKIINSTKELVDNYCVFHHIMILNIPIKKLYEEKIQKSNDLFSKIMEKLKDEAHKLINSLFAEEESNKILKSSEQIVRYAEKMLEKNKEKLDFFRRYPEIRTNPSLEELQYDFIEQEETKKGILSTAELIDYTYNKVFHVYKINHLNKLNEISQFKDRITKGNLLLDEISEINKKWNRLKQNIATLKNLHENMVNMKQRMVEIEINVDNPSKVHELKEKERKLSQYTEEIKEKIKDMINKMHKLKEIIVLRDKASQDIITINELLNGGLNVNLDEYINKKNKANDYINSIFKTLYNENEYDLIDTVDALVRENSKIVDETFSIKEIDQVEQHLREIRVVHAKLDTLTHENLIHVYDKLREEVNNTENLKNDLGKKMSVDLYNNMTEYLETFKTENDVLVQNMEEYEREEQILEQCMEKTLKKEEEDFKTLHVDGEALNDAFNCTGFDNLKSSVSQREGYISQRIDHVKGVVTYIQQLLKFYSDLEKHFYLLGDKNYVQRVETLRRNVQTDIMNKKVSIQENNFARITQSIHKAIKITECLDKTIHFHKQLNRSIRECEDINESINNLKGKTVALKGELQKEIDEIRADHLISEAVRIAILDKLEAELGSVNIKLNETHMDDLLKRSTYLNKFYRDSKSDLHAKRQKYPVHDFLEKVNDWAQIKMAAHELHAHYSSFNDNKDKLIITNSRIYLQSIYNLIKELVQETKEEKEKMERSLKGIEKNLEPIELNEHYKDAKVTDKENGIKNIKEDIIPQIKKRIDECSSELAKIEEQSDNLQNSYTNQGSDITHLLDMIRQMKGAYEELKKIPTLLYKERDEIRNTEETVSKVRLAYERTLIEELLKRITQKRNEGEMRTQQINELVKQIEGIAKVTGDIIDQELSMTNFENYLHDVKNKGEEIRYMEDLSTKLSEDATNVDVISEVIKIKEQVYAHLEKVARNCNHVSEALNQIKEMKELILSENYNNVINFMARNENDANKYRELIKLELLKSEDATEHVIMRFEEAKQLKEKIKTDIDDEGVDNIIKEIEKIRKVILNEIKDTSTFLTKAENDKENCLLHFENVKVGKEVFDYLKEHGDDEHKIISHQEINMIQENVTTVKQHLDEADKDVEQTKIYYSSILKYKELINDLLNEALIGEVKIKCQKLRIEVDGIMDNMERVNVKTKEESIKQTQKVKQMKEQSIVESDQPKELNEQSMDALLQIKNYRQKLDNVMLSIKSVEDNMEEFLRNAGNYVKSTLSISQVQNENSFYMLKAAEEKYKVVLRNVQNEEQRMISEEQKLTEMYGDVISLEKELEEQKKRYEMGLLTGIKENADKRLAALELTKGEINTLVDPSKSIFFKFKLDKLDDTHIKNYLNRYSHRMNHIFNEFMKLYTLLEGYLSQNSEPSVTYNEVKIVREKAQKEERSLGEK</sequence>
<feature type="coiled-coil region" evidence="1">
    <location>
        <begin position="1090"/>
        <end position="1121"/>
    </location>
</feature>
<name>A0A0D9QRQ9_PLAFR</name>
<dbReference type="VEuPathDB" id="PlasmoDB:AK88_00930"/>
<dbReference type="OrthoDB" id="387178at2759"/>
<proteinExistence type="predicted"/>
<feature type="signal peptide" evidence="2">
    <location>
        <begin position="1"/>
        <end position="23"/>
    </location>
</feature>
<evidence type="ECO:0000256" key="1">
    <source>
        <dbReference type="SAM" id="Coils"/>
    </source>
</evidence>
<feature type="coiled-coil region" evidence="1">
    <location>
        <begin position="1601"/>
        <end position="1699"/>
    </location>
</feature>
<organism evidence="3 4">
    <name type="scientific">Plasmodium fragile</name>
    <dbReference type="NCBI Taxonomy" id="5857"/>
    <lineage>
        <taxon>Eukaryota</taxon>
        <taxon>Sar</taxon>
        <taxon>Alveolata</taxon>
        <taxon>Apicomplexa</taxon>
        <taxon>Aconoidasida</taxon>
        <taxon>Haemosporida</taxon>
        <taxon>Plasmodiidae</taxon>
        <taxon>Plasmodium</taxon>
        <taxon>Plasmodium (Plasmodium)</taxon>
    </lineage>
</organism>
<accession>A0A0D9QRQ9</accession>
<reference evidence="3 4" key="1">
    <citation type="submission" date="2014-03" db="EMBL/GenBank/DDBJ databases">
        <title>The Genome Sequence of Plasmodium fragile nilgiri.</title>
        <authorList>
            <consortium name="The Broad Institute Genomics Platform"/>
            <consortium name="The Broad Institute Genome Sequencing Center for Infectious Disease"/>
            <person name="Neafsey D."/>
            <person name="Duraisingh M."/>
            <person name="Young S.K."/>
            <person name="Zeng Q."/>
            <person name="Gargeya S."/>
            <person name="Abouelleil A."/>
            <person name="Alvarado L."/>
            <person name="Chapman S.B."/>
            <person name="Gainer-Dewar J."/>
            <person name="Goldberg J."/>
            <person name="Griggs A."/>
            <person name="Gujja S."/>
            <person name="Hansen M."/>
            <person name="Howarth C."/>
            <person name="Imamovic A."/>
            <person name="Larimer J."/>
            <person name="Pearson M."/>
            <person name="Poon T.W."/>
            <person name="Priest M."/>
            <person name="Roberts A."/>
            <person name="Saif S."/>
            <person name="Shea T."/>
            <person name="Sykes S."/>
            <person name="Wortman J."/>
            <person name="Nusbaum C."/>
            <person name="Birren B."/>
        </authorList>
    </citation>
    <scope>NUCLEOTIDE SEQUENCE [LARGE SCALE GENOMIC DNA]</scope>
    <source>
        <strain evidence="4">nilgiri</strain>
    </source>
</reference>
<dbReference type="GeneID" id="24266244"/>
<feature type="coiled-coil region" evidence="1">
    <location>
        <begin position="244"/>
        <end position="271"/>
    </location>
</feature>
<evidence type="ECO:0000313" key="3">
    <source>
        <dbReference type="EMBL" id="KJP89487.1"/>
    </source>
</evidence>
<feature type="coiled-coil region" evidence="1">
    <location>
        <begin position="746"/>
        <end position="820"/>
    </location>
</feature>